<accession>A0A5C5E8Z2</accession>
<keyword evidence="2" id="KW-1185">Reference proteome</keyword>
<comment type="caution">
    <text evidence="1">The sequence shown here is derived from an EMBL/GenBank/DDBJ whole genome shotgun (WGS) entry which is preliminary data.</text>
</comment>
<dbReference type="Proteomes" id="UP000313395">
    <property type="component" value="Unassembled WGS sequence"/>
</dbReference>
<proteinExistence type="predicted"/>
<evidence type="ECO:0000313" key="2">
    <source>
        <dbReference type="Proteomes" id="UP000313395"/>
    </source>
</evidence>
<evidence type="ECO:0000313" key="1">
    <source>
        <dbReference type="EMBL" id="TNV68704.1"/>
    </source>
</evidence>
<sequence>MSGNIEVQLPIGSVNEFLQWKTNNNIAPASVEKCNSEYTELCGGEKLADVLFSFLGIYAIGVWVYNKELEGIFRTDNNKIWVRTGRDNKYNQILSSANFLLMLQTEKIAGINVESLNETMNQFVKVYFKVGNVIPIWPGGNTLKGNQNMGFMDIPGLFFYQFRDWYEILLDRKKELLCFEKDVEKFFKKDRFSSLKIFLESVDTIEKYNSYIDECIKIINDRTQIICRDI</sequence>
<dbReference type="AlphaFoldDB" id="A0A5C5E8Z2"/>
<reference evidence="1 2" key="1">
    <citation type="submission" date="2019-06" db="EMBL/GenBank/DDBJ databases">
        <title>Description Trichococcus psychrophilus sp. nov., isolated from a cold spring, by genomic and phenotypic analyses.</title>
        <authorList>
            <person name="Zakharyuk A."/>
        </authorList>
    </citation>
    <scope>NUCLEOTIDE SEQUENCE [LARGE SCALE GENOMIC DNA]</scope>
    <source>
        <strain evidence="1 2">SKBG</strain>
    </source>
</reference>
<organism evidence="1 2">
    <name type="scientific">Trichococcus shcherbakoviae subsp. psychrophilus</name>
    <dbReference type="NCBI Taxonomy" id="2585775"/>
    <lineage>
        <taxon>Bacteria</taxon>
        <taxon>Bacillati</taxon>
        <taxon>Bacillota</taxon>
        <taxon>Bacilli</taxon>
        <taxon>Lactobacillales</taxon>
        <taxon>Carnobacteriaceae</taxon>
        <taxon>Trichococcus</taxon>
    </lineage>
</organism>
<dbReference type="EMBL" id="VENO01000003">
    <property type="protein sequence ID" value="TNV68704.1"/>
    <property type="molecule type" value="Genomic_DNA"/>
</dbReference>
<protein>
    <submittedName>
        <fullName evidence="1">Uncharacterized protein</fullName>
    </submittedName>
</protein>
<name>A0A5C5E8Z2_9LACT</name>
<gene>
    <name evidence="1" type="ORF">FHK04_10945</name>
</gene>
<dbReference type="RefSeq" id="WP_086629288.1">
    <property type="nucleotide sequence ID" value="NZ_VENO01000003.1"/>
</dbReference>